<comment type="pathway">
    <text evidence="1">Amino-acid biosynthesis; L-asparagine biosynthesis; L-asparagine from L-aspartate (L-Gln route): step 1/1.</text>
</comment>
<evidence type="ECO:0000256" key="1">
    <source>
        <dbReference type="ARBA" id="ARBA00005187"/>
    </source>
</evidence>
<sequence>MLILGNHQGSHFSAAFSNGNLVFEGPKSHFHGYKIDSGIPGDGVYVEWSATDHTVTISTDRLGMLPYYIFHRPNRLMVSDTIHKILNSVPEHDFQLDYAALSVQFRLGHFLGDDTAFTDIKRLPANAIIKLTEHGLETTFRSEPPNPMLDISAEKAVKVYGERFDELMENLLHNNHAPLIIPASGGRDSRHILLALDRLKIQPKICITQRHLPPTPDDDYICAKTLCKSLGFNHKILNKTADILDDEINKNRLINYESEPHGWIMPTIEYLAEQSDNIILDGLGGDRLSESKLDKVLYDLYKQERFSDLSRLMLGRGDYLQTFLTQPLRRHLNYEIAIDAISKKLEEYKGLNNPIIEFYLRNRTRRCIAPSCWNLFGYSNHVITPFIAADLHRLLVSFPAEIHEAQNLHTRTIADRYPQYSQLPYAGDKIANLPNMKEHVSNIFTGLKALKLHSSRPPVTELLPELTRLMSAARSRKDLTRFIALQNRFTLLQQTTRSVKTET</sequence>
<dbReference type="AlphaFoldDB" id="A0A851HKP0"/>
<keyword evidence="5" id="KW-1185">Reference proteome</keyword>
<evidence type="ECO:0000256" key="3">
    <source>
        <dbReference type="ARBA" id="ARBA00048741"/>
    </source>
</evidence>
<dbReference type="SUPFAM" id="SSF56235">
    <property type="entry name" value="N-terminal nucleophile aminohydrolases (Ntn hydrolases)"/>
    <property type="match status" value="1"/>
</dbReference>
<comment type="catalytic activity">
    <reaction evidence="3">
        <text>L-aspartate + L-glutamine + ATP + H2O = L-asparagine + L-glutamate + AMP + diphosphate + H(+)</text>
        <dbReference type="Rhea" id="RHEA:12228"/>
        <dbReference type="ChEBI" id="CHEBI:15377"/>
        <dbReference type="ChEBI" id="CHEBI:15378"/>
        <dbReference type="ChEBI" id="CHEBI:29985"/>
        <dbReference type="ChEBI" id="CHEBI:29991"/>
        <dbReference type="ChEBI" id="CHEBI:30616"/>
        <dbReference type="ChEBI" id="CHEBI:33019"/>
        <dbReference type="ChEBI" id="CHEBI:58048"/>
        <dbReference type="ChEBI" id="CHEBI:58359"/>
        <dbReference type="ChEBI" id="CHEBI:456215"/>
        <dbReference type="EC" id="6.3.5.4"/>
    </reaction>
</comment>
<dbReference type="PANTHER" id="PTHR43284">
    <property type="entry name" value="ASPARAGINE SYNTHETASE (GLUTAMINE-HYDROLYZING)"/>
    <property type="match status" value="1"/>
</dbReference>
<protein>
    <recommendedName>
        <fullName evidence="2">asparagine synthase (glutamine-hydrolyzing)</fullName>
        <ecNumber evidence="2">6.3.5.4</ecNumber>
    </recommendedName>
</protein>
<accession>A0A851HKP0</accession>
<proteinExistence type="predicted"/>
<name>A0A851HKP0_9GAMM</name>
<dbReference type="Proteomes" id="UP000536442">
    <property type="component" value="Unassembled WGS sequence"/>
</dbReference>
<dbReference type="InterPro" id="IPR014729">
    <property type="entry name" value="Rossmann-like_a/b/a_fold"/>
</dbReference>
<dbReference type="Gene3D" id="3.40.50.620">
    <property type="entry name" value="HUPs"/>
    <property type="match status" value="1"/>
</dbReference>
<dbReference type="SUPFAM" id="SSF52402">
    <property type="entry name" value="Adenine nucleotide alpha hydrolases-like"/>
    <property type="match status" value="1"/>
</dbReference>
<organism evidence="4 5">
    <name type="scientific">Marinobacter adhaerens</name>
    <dbReference type="NCBI Taxonomy" id="1033846"/>
    <lineage>
        <taxon>Bacteria</taxon>
        <taxon>Pseudomonadati</taxon>
        <taxon>Pseudomonadota</taxon>
        <taxon>Gammaproteobacteria</taxon>
        <taxon>Pseudomonadales</taxon>
        <taxon>Marinobacteraceae</taxon>
        <taxon>Marinobacter</taxon>
    </lineage>
</organism>
<gene>
    <name evidence="4" type="ORF">HLV39_02755</name>
</gene>
<evidence type="ECO:0000313" key="5">
    <source>
        <dbReference type="Proteomes" id="UP000536442"/>
    </source>
</evidence>
<reference evidence="4 5" key="1">
    <citation type="submission" date="2020-03" db="EMBL/GenBank/DDBJ databases">
        <title>Metagenomic, metatranscriptomic, and metabolomic analyses revealed the key microbes and metabolic features during the fermentation of ganjang, Korean traditional soy sauce.</title>
        <authorList>
            <person name="Chun B.H."/>
            <person name="Jeon C.O."/>
        </authorList>
    </citation>
    <scope>NUCLEOTIDE SEQUENCE [LARGE SCALE GENOMIC DNA]</scope>
    <source>
        <strain evidence="4 5">KG14</strain>
    </source>
</reference>
<dbReference type="InterPro" id="IPR051786">
    <property type="entry name" value="ASN_synthetase/amidase"/>
</dbReference>
<dbReference type="InterPro" id="IPR029055">
    <property type="entry name" value="Ntn_hydrolases_N"/>
</dbReference>
<comment type="caution">
    <text evidence="4">The sequence shown here is derived from an EMBL/GenBank/DDBJ whole genome shotgun (WGS) entry which is preliminary data.</text>
</comment>
<dbReference type="EMBL" id="JABEVQ010000002">
    <property type="protein sequence ID" value="NWN90419.1"/>
    <property type="molecule type" value="Genomic_DNA"/>
</dbReference>
<dbReference type="PANTHER" id="PTHR43284:SF1">
    <property type="entry name" value="ASPARAGINE SYNTHETASE"/>
    <property type="match status" value="1"/>
</dbReference>
<evidence type="ECO:0000313" key="4">
    <source>
        <dbReference type="EMBL" id="NWN90419.1"/>
    </source>
</evidence>
<dbReference type="EC" id="6.3.5.4" evidence="2"/>
<evidence type="ECO:0000256" key="2">
    <source>
        <dbReference type="ARBA" id="ARBA00012737"/>
    </source>
</evidence>
<dbReference type="GO" id="GO:0004066">
    <property type="term" value="F:asparagine synthase (glutamine-hydrolyzing) activity"/>
    <property type="evidence" value="ECO:0007669"/>
    <property type="project" value="UniProtKB-EC"/>
</dbReference>